<name>A0A0K6HXW4_9HYPH</name>
<dbReference type="GO" id="GO:0004719">
    <property type="term" value="F:protein-L-isoaspartate (D-aspartate) O-methyltransferase activity"/>
    <property type="evidence" value="ECO:0007669"/>
    <property type="project" value="UniProtKB-UniRule"/>
</dbReference>
<dbReference type="CDD" id="cd02440">
    <property type="entry name" value="AdoMet_MTases"/>
    <property type="match status" value="1"/>
</dbReference>
<dbReference type="OrthoDB" id="9810066at2"/>
<dbReference type="RefSeq" id="WP_055455419.1">
    <property type="nucleotide sequence ID" value="NZ_CYHE01000004.1"/>
</dbReference>
<dbReference type="FunFam" id="3.40.50.150:FF:000010">
    <property type="entry name" value="Protein-L-isoaspartate O-methyltransferase"/>
    <property type="match status" value="1"/>
</dbReference>
<protein>
    <recommendedName>
        <fullName evidence="7">Protein-L-isoaspartate O-methyltransferase</fullName>
        <ecNumber evidence="7">2.1.1.77</ecNumber>
    </recommendedName>
    <alternativeName>
        <fullName evidence="7">L-isoaspartyl protein carboxyl methyltransferase</fullName>
    </alternativeName>
    <alternativeName>
        <fullName evidence="7">Protein L-isoaspartyl methyltransferase</fullName>
    </alternativeName>
    <alternativeName>
        <fullName evidence="7">Protein-beta-aspartate methyltransferase</fullName>
        <shortName evidence="7">PIMT</shortName>
    </alternativeName>
</protein>
<dbReference type="Gene3D" id="3.40.50.150">
    <property type="entry name" value="Vaccinia Virus protein VP39"/>
    <property type="match status" value="1"/>
</dbReference>
<dbReference type="AlphaFoldDB" id="A0A0K6HXW4"/>
<dbReference type="NCBIfam" id="NF001453">
    <property type="entry name" value="PRK00312.1"/>
    <property type="match status" value="1"/>
</dbReference>
<evidence type="ECO:0000256" key="4">
    <source>
        <dbReference type="ARBA" id="ARBA00022603"/>
    </source>
</evidence>
<dbReference type="SUPFAM" id="SSF53335">
    <property type="entry name" value="S-adenosyl-L-methionine-dependent methyltransferases"/>
    <property type="match status" value="1"/>
</dbReference>
<comment type="subcellular location">
    <subcellularLocation>
        <location evidence="1 7">Cytoplasm</location>
    </subcellularLocation>
</comment>
<keyword evidence="9" id="KW-1185">Reference proteome</keyword>
<dbReference type="PROSITE" id="PS01279">
    <property type="entry name" value="PCMT"/>
    <property type="match status" value="1"/>
</dbReference>
<accession>A0A0K6HXW4</accession>
<proteinExistence type="inferred from homology"/>
<dbReference type="GO" id="GO:0032259">
    <property type="term" value="P:methylation"/>
    <property type="evidence" value="ECO:0007669"/>
    <property type="project" value="UniProtKB-KW"/>
</dbReference>
<gene>
    <name evidence="7" type="primary">pcm</name>
    <name evidence="8" type="ORF">Ga0061067_104141</name>
</gene>
<evidence type="ECO:0000256" key="6">
    <source>
        <dbReference type="ARBA" id="ARBA00022691"/>
    </source>
</evidence>
<keyword evidence="4 7" id="KW-0489">Methyltransferase</keyword>
<keyword evidence="3 7" id="KW-0963">Cytoplasm</keyword>
<dbReference type="NCBIfam" id="TIGR00080">
    <property type="entry name" value="pimt"/>
    <property type="match status" value="1"/>
</dbReference>
<evidence type="ECO:0000256" key="2">
    <source>
        <dbReference type="ARBA" id="ARBA00005369"/>
    </source>
</evidence>
<dbReference type="HAMAP" id="MF_00090">
    <property type="entry name" value="PIMT"/>
    <property type="match status" value="1"/>
</dbReference>
<reference evidence="9" key="1">
    <citation type="submission" date="2015-08" db="EMBL/GenBank/DDBJ databases">
        <authorList>
            <person name="Varghese N."/>
        </authorList>
    </citation>
    <scope>NUCLEOTIDE SEQUENCE [LARGE SCALE GENOMIC DNA]</scope>
    <source>
        <strain evidence="9">DSM 23407</strain>
    </source>
</reference>
<dbReference type="PANTHER" id="PTHR11579:SF0">
    <property type="entry name" value="PROTEIN-L-ISOASPARTATE(D-ASPARTATE) O-METHYLTRANSFERASE"/>
    <property type="match status" value="1"/>
</dbReference>
<evidence type="ECO:0000256" key="1">
    <source>
        <dbReference type="ARBA" id="ARBA00004496"/>
    </source>
</evidence>
<comment type="similarity">
    <text evidence="2 7">Belongs to the methyltransferase superfamily. L-isoaspartyl/D-aspartyl protein methyltransferase family.</text>
</comment>
<dbReference type="EMBL" id="CYHE01000004">
    <property type="protein sequence ID" value="CUA95754.1"/>
    <property type="molecule type" value="Genomic_DNA"/>
</dbReference>
<evidence type="ECO:0000313" key="8">
    <source>
        <dbReference type="EMBL" id="CUA95754.1"/>
    </source>
</evidence>
<dbReference type="GO" id="GO:0005737">
    <property type="term" value="C:cytoplasm"/>
    <property type="evidence" value="ECO:0007669"/>
    <property type="project" value="UniProtKB-SubCell"/>
</dbReference>
<dbReference type="InterPro" id="IPR029063">
    <property type="entry name" value="SAM-dependent_MTases_sf"/>
</dbReference>
<sequence length="226" mass="25099">MPQLFDTGPESVTQDESEARAALVLSLRRRGLNDRRVLSAIERVPRRLFLSARHHRFAYEDSLLPIECGQVVSAPSMVARMVQLLEIAPNHRVLEIGTGSGYQTAILSHLSQQVFTADRYQTLINLARQRIAALKIQNVEFHHADGLTGLRERAPYDRIILTGSVPAIPDSVRLQLAPDGILLAPVGPAGQKQDLMRMRKTDGEYHSTKVGEVRLVSLRDGIAQVL</sequence>
<evidence type="ECO:0000256" key="3">
    <source>
        <dbReference type="ARBA" id="ARBA00022490"/>
    </source>
</evidence>
<dbReference type="InterPro" id="IPR000682">
    <property type="entry name" value="PCMT"/>
</dbReference>
<dbReference type="EC" id="2.1.1.77" evidence="7"/>
<comment type="function">
    <text evidence="7">Catalyzes the methyl esterification of L-isoaspartyl residues in peptides and proteins that result from spontaneous decomposition of normal L-aspartyl and L-asparaginyl residues. It plays a role in the repair and/or degradation of damaged proteins.</text>
</comment>
<evidence type="ECO:0000313" key="9">
    <source>
        <dbReference type="Proteomes" id="UP000183900"/>
    </source>
</evidence>
<evidence type="ECO:0000256" key="7">
    <source>
        <dbReference type="HAMAP-Rule" id="MF_00090"/>
    </source>
</evidence>
<dbReference type="Proteomes" id="UP000183900">
    <property type="component" value="Unassembled WGS sequence"/>
</dbReference>
<dbReference type="GO" id="GO:0030091">
    <property type="term" value="P:protein repair"/>
    <property type="evidence" value="ECO:0007669"/>
    <property type="project" value="UniProtKB-UniRule"/>
</dbReference>
<keyword evidence="6 7" id="KW-0949">S-adenosyl-L-methionine</keyword>
<feature type="active site" evidence="7">
    <location>
        <position position="73"/>
    </location>
</feature>
<organism evidence="8 9">
    <name type="scientific">Pannonibacter indicus</name>
    <dbReference type="NCBI Taxonomy" id="466044"/>
    <lineage>
        <taxon>Bacteria</taxon>
        <taxon>Pseudomonadati</taxon>
        <taxon>Pseudomonadota</taxon>
        <taxon>Alphaproteobacteria</taxon>
        <taxon>Hyphomicrobiales</taxon>
        <taxon>Stappiaceae</taxon>
        <taxon>Pannonibacter</taxon>
    </lineage>
</organism>
<dbReference type="Pfam" id="PF01135">
    <property type="entry name" value="PCMT"/>
    <property type="match status" value="1"/>
</dbReference>
<keyword evidence="5 7" id="KW-0808">Transferase</keyword>
<evidence type="ECO:0000256" key="5">
    <source>
        <dbReference type="ARBA" id="ARBA00022679"/>
    </source>
</evidence>
<comment type="catalytic activity">
    <reaction evidence="7">
        <text>[protein]-L-isoaspartate + S-adenosyl-L-methionine = [protein]-L-isoaspartate alpha-methyl ester + S-adenosyl-L-homocysteine</text>
        <dbReference type="Rhea" id="RHEA:12705"/>
        <dbReference type="Rhea" id="RHEA-COMP:12143"/>
        <dbReference type="Rhea" id="RHEA-COMP:12144"/>
        <dbReference type="ChEBI" id="CHEBI:57856"/>
        <dbReference type="ChEBI" id="CHEBI:59789"/>
        <dbReference type="ChEBI" id="CHEBI:90596"/>
        <dbReference type="ChEBI" id="CHEBI:90598"/>
        <dbReference type="EC" id="2.1.1.77"/>
    </reaction>
</comment>
<dbReference type="PANTHER" id="PTHR11579">
    <property type="entry name" value="PROTEIN-L-ISOASPARTATE O-METHYLTRANSFERASE"/>
    <property type="match status" value="1"/>
</dbReference>